<reference evidence="2" key="1">
    <citation type="journal article" date="2019" name="Int. J. Syst. Evol. Microbiol.">
        <title>The Global Catalogue of Microorganisms (GCM) 10K type strain sequencing project: providing services to taxonomists for standard genome sequencing and annotation.</title>
        <authorList>
            <consortium name="The Broad Institute Genomics Platform"/>
            <consortium name="The Broad Institute Genome Sequencing Center for Infectious Disease"/>
            <person name="Wu L."/>
            <person name="Ma J."/>
        </authorList>
    </citation>
    <scope>NUCLEOTIDE SEQUENCE [LARGE SCALE GENOMIC DNA]</scope>
    <source>
        <strain evidence="2">CGMCC 1.13718</strain>
    </source>
</reference>
<organism evidence="1 2">
    <name type="scientific">Microbulbifer taiwanensis</name>
    <dbReference type="NCBI Taxonomy" id="986746"/>
    <lineage>
        <taxon>Bacteria</taxon>
        <taxon>Pseudomonadati</taxon>
        <taxon>Pseudomonadota</taxon>
        <taxon>Gammaproteobacteria</taxon>
        <taxon>Cellvibrionales</taxon>
        <taxon>Microbulbiferaceae</taxon>
        <taxon>Microbulbifer</taxon>
    </lineage>
</organism>
<name>A0ABW1YQ56_9GAMM</name>
<evidence type="ECO:0000313" key="1">
    <source>
        <dbReference type="EMBL" id="MFC6634018.1"/>
    </source>
</evidence>
<dbReference type="Proteomes" id="UP001596425">
    <property type="component" value="Unassembled WGS sequence"/>
</dbReference>
<sequence length="99" mass="11794">MTPEEKEAHVKEHLLNEALESIRHCGRYWNGSISRSLASTLKWLLESSGYPNIYMREIPPDWEHVYYMYEHSDVVEQIAYERSSIKRANFDYSNEELPK</sequence>
<dbReference type="EMBL" id="JBHSVR010000001">
    <property type="protein sequence ID" value="MFC6634018.1"/>
    <property type="molecule type" value="Genomic_DNA"/>
</dbReference>
<dbReference type="RefSeq" id="WP_226864698.1">
    <property type="nucleotide sequence ID" value="NZ_JACZFR010000012.1"/>
</dbReference>
<evidence type="ECO:0000313" key="2">
    <source>
        <dbReference type="Proteomes" id="UP001596425"/>
    </source>
</evidence>
<keyword evidence="2" id="KW-1185">Reference proteome</keyword>
<gene>
    <name evidence="1" type="ORF">ACFQBM_12030</name>
</gene>
<proteinExistence type="predicted"/>
<accession>A0ABW1YQ56</accession>
<comment type="caution">
    <text evidence="1">The sequence shown here is derived from an EMBL/GenBank/DDBJ whole genome shotgun (WGS) entry which is preliminary data.</text>
</comment>
<protein>
    <submittedName>
        <fullName evidence="1">Uncharacterized protein</fullName>
    </submittedName>
</protein>